<dbReference type="InterPro" id="IPR016181">
    <property type="entry name" value="Acyl_CoA_acyltransferase"/>
</dbReference>
<dbReference type="Pfam" id="PF13420">
    <property type="entry name" value="Acetyltransf_4"/>
    <property type="match status" value="1"/>
</dbReference>
<evidence type="ECO:0008006" key="2">
    <source>
        <dbReference type="Google" id="ProtNLM"/>
    </source>
</evidence>
<sequence length="79" mass="8987">MALLKALLAASEKEKYWTVTAEIISENAASLTLHRKCGFREVGFREKLGHRQGKWHDVILLERRSKKTGGHGLPTRKCK</sequence>
<gene>
    <name evidence="1" type="ORF">METZ01_LOCUS279834</name>
</gene>
<protein>
    <recommendedName>
        <fullName evidence="2">N-acetyltransferase domain-containing protein</fullName>
    </recommendedName>
</protein>
<organism evidence="1">
    <name type="scientific">marine metagenome</name>
    <dbReference type="NCBI Taxonomy" id="408172"/>
    <lineage>
        <taxon>unclassified sequences</taxon>
        <taxon>metagenomes</taxon>
        <taxon>ecological metagenomes</taxon>
    </lineage>
</organism>
<dbReference type="SUPFAM" id="SSF55729">
    <property type="entry name" value="Acyl-CoA N-acyltransferases (Nat)"/>
    <property type="match status" value="1"/>
</dbReference>
<reference evidence="1" key="1">
    <citation type="submission" date="2018-05" db="EMBL/GenBank/DDBJ databases">
        <authorList>
            <person name="Lanie J.A."/>
            <person name="Ng W.-L."/>
            <person name="Kazmierczak K.M."/>
            <person name="Andrzejewski T.M."/>
            <person name="Davidsen T.M."/>
            <person name="Wayne K.J."/>
            <person name="Tettelin H."/>
            <person name="Glass J.I."/>
            <person name="Rusch D."/>
            <person name="Podicherti R."/>
            <person name="Tsui H.-C.T."/>
            <person name="Winkler M.E."/>
        </authorList>
    </citation>
    <scope>NUCLEOTIDE SEQUENCE</scope>
</reference>
<dbReference type="Gene3D" id="3.40.630.30">
    <property type="match status" value="1"/>
</dbReference>
<name>A0A382KR69_9ZZZZ</name>
<evidence type="ECO:0000313" key="1">
    <source>
        <dbReference type="EMBL" id="SVC26980.1"/>
    </source>
</evidence>
<dbReference type="EMBL" id="UINC01082319">
    <property type="protein sequence ID" value="SVC26980.1"/>
    <property type="molecule type" value="Genomic_DNA"/>
</dbReference>
<proteinExistence type="predicted"/>
<dbReference type="AlphaFoldDB" id="A0A382KR69"/>
<accession>A0A382KR69</accession>